<dbReference type="InterPro" id="IPR027417">
    <property type="entry name" value="P-loop_NTPase"/>
</dbReference>
<reference evidence="4" key="1">
    <citation type="submission" date="2020-10" db="EMBL/GenBank/DDBJ databases">
        <authorList>
            <person name="Hahn C.J."/>
            <person name="Laso-Perez R."/>
            <person name="Vulcano F."/>
            <person name="Vaziourakis K.-M."/>
            <person name="Stokke R."/>
            <person name="Steen I.H."/>
            <person name="Teske A."/>
            <person name="Boetius A."/>
            <person name="Liebeke M."/>
            <person name="Amann R."/>
            <person name="Knittel K."/>
        </authorList>
    </citation>
    <scope>NUCLEOTIDE SEQUENCE</scope>
    <source>
        <strain evidence="4">Gfbio:e3339647-f889-4370-9287-4fb5cb688e4c:AG392M11_GoMArc1</strain>
    </source>
</reference>
<dbReference type="Gene3D" id="3.40.50.300">
    <property type="entry name" value="P-loop containing nucleotide triphosphate hydrolases"/>
    <property type="match status" value="1"/>
</dbReference>
<evidence type="ECO:0000313" key="4">
    <source>
        <dbReference type="EMBL" id="CAD6491086.1"/>
    </source>
</evidence>
<keyword evidence="1 3" id="KW-0175">Coiled coil</keyword>
<sequence length="670" mass="75444">MKLRINAFMVTLATNKGPYRAKALFDGGLNVIRAENTSGKSALMNGMLYALGLEILVGKWGVEATKPVLWGTGDYDSRTFNVLESFVEIEIANASGEVVTVRRQVKGDMNKRLIEVVHGPIVTGRREKQHLVEHFFVSIEGAAQRERGFHHFLAEFLELELPIVKKFKGSDVPLYVECIAPLMFIEQIRGWSGIQATLRQSFGIRNVAKLAVEYILGLDVIENEKQRTQISEEANQIREDWRGVRELMSQIAFQAGGRLMNVLARPVIVLSDEPWIAISGDGEDVTLDDFLVAKRSLLIESSSEETAGALGNEELEIKLEAQEDALLVAQAGLSQLRSNIRAEEDELRKLQSRLDFIKTDIQRNKDVKRLHDFGAEAGLSLVQDRCPTCNQSIKDSLIPTESTVMGIEENIKFLKTELDAVKLLISSEEERLARLQGRKARESQIVTNLRATIRDLRSDLLGSRDFSVAAIREQVHLQEEITKLEHLRDDFEGQLGRLRDAAERWQENRARHSELPDDYFSEEDKGKLDALSECFAKNVQRFGYRSTGVAGLHISEGNYRPVCDEFEVAFGASASDNIRLIWAYTLALLQVSSSHGGKHWGVLLFDEPEQQKMKDASSDALYTEIAQMQREDSQVIIATSASRDVTSRRLDKLPHKLLEFGEKVIRPIQQ</sequence>
<accession>A0A811T1L4</accession>
<comment type="caution">
    <text evidence="4">The sequence shown here is derived from an EMBL/GenBank/DDBJ whole genome shotgun (WGS) entry which is preliminary data.</text>
</comment>
<gene>
    <name evidence="4" type="ORF">DIAAKJNI_00057</name>
</gene>
<dbReference type="AlphaFoldDB" id="A0A811T1L4"/>
<evidence type="ECO:0008006" key="6">
    <source>
        <dbReference type="Google" id="ProtNLM"/>
    </source>
</evidence>
<dbReference type="PANTHER" id="PTHR32114:SF2">
    <property type="entry name" value="ABC TRANSPORTER ABCH.3"/>
    <property type="match status" value="1"/>
</dbReference>
<dbReference type="SUPFAM" id="SSF52540">
    <property type="entry name" value="P-loop containing nucleoside triphosphate hydrolases"/>
    <property type="match status" value="1"/>
</dbReference>
<feature type="coiled-coil region" evidence="3">
    <location>
        <begin position="312"/>
        <end position="360"/>
    </location>
</feature>
<dbReference type="Proteomes" id="UP000639006">
    <property type="component" value="Unassembled WGS sequence"/>
</dbReference>
<proteinExistence type="inferred from homology"/>
<evidence type="ECO:0000256" key="3">
    <source>
        <dbReference type="SAM" id="Coils"/>
    </source>
</evidence>
<comment type="similarity">
    <text evidence="2">Belongs to the Sph1/Sph2 family.</text>
</comment>
<feature type="coiled-coil region" evidence="3">
    <location>
        <begin position="411"/>
        <end position="438"/>
    </location>
</feature>
<evidence type="ECO:0000313" key="5">
    <source>
        <dbReference type="Proteomes" id="UP000639006"/>
    </source>
</evidence>
<organism evidence="4 5">
    <name type="scientific">Candidatus Argoarchaeum ethanivorans</name>
    <dbReference type="NCBI Taxonomy" id="2608793"/>
    <lineage>
        <taxon>Archaea</taxon>
        <taxon>Methanobacteriati</taxon>
        <taxon>Methanobacteriota</taxon>
        <taxon>Stenosarchaea group</taxon>
        <taxon>Methanomicrobia</taxon>
        <taxon>Methanosarcinales</taxon>
        <taxon>Methanosarcinales incertae sedis</taxon>
        <taxon>GOM Arc I cluster</taxon>
        <taxon>Candidatus Argoarchaeum</taxon>
    </lineage>
</organism>
<name>A0A811T1L4_9EURY</name>
<evidence type="ECO:0000256" key="2">
    <source>
        <dbReference type="ARBA" id="ARBA00049666"/>
    </source>
</evidence>
<protein>
    <recommendedName>
        <fullName evidence="6">Rad50/SbcC-type AAA domain-containing protein</fullName>
    </recommendedName>
</protein>
<dbReference type="EMBL" id="CAJHIQ010000002">
    <property type="protein sequence ID" value="CAD6491086.1"/>
    <property type="molecule type" value="Genomic_DNA"/>
</dbReference>
<evidence type="ECO:0000256" key="1">
    <source>
        <dbReference type="ARBA" id="ARBA00023054"/>
    </source>
</evidence>
<dbReference type="PANTHER" id="PTHR32114">
    <property type="entry name" value="ABC TRANSPORTER ABCH.3"/>
    <property type="match status" value="1"/>
</dbReference>